<dbReference type="PROSITE" id="PS51387">
    <property type="entry name" value="FAD_PCMH"/>
    <property type="match status" value="1"/>
</dbReference>
<comment type="similarity">
    <text evidence="3">Belongs to the oxygen-dependent FAD-linked oxidoreductase family.</text>
</comment>
<evidence type="ECO:0000256" key="6">
    <source>
        <dbReference type="ARBA" id="ARBA00022729"/>
    </source>
</evidence>
<evidence type="ECO:0000313" key="12">
    <source>
        <dbReference type="EMBL" id="CAA0832275.1"/>
    </source>
</evidence>
<evidence type="ECO:0000256" key="8">
    <source>
        <dbReference type="ARBA" id="ARBA00023002"/>
    </source>
</evidence>
<organism evidence="12 13">
    <name type="scientific">Striga hermonthica</name>
    <name type="common">Purple witchweed</name>
    <name type="synonym">Buchnera hermonthica</name>
    <dbReference type="NCBI Taxonomy" id="68872"/>
    <lineage>
        <taxon>Eukaryota</taxon>
        <taxon>Viridiplantae</taxon>
        <taxon>Streptophyta</taxon>
        <taxon>Embryophyta</taxon>
        <taxon>Tracheophyta</taxon>
        <taxon>Spermatophyta</taxon>
        <taxon>Magnoliopsida</taxon>
        <taxon>eudicotyledons</taxon>
        <taxon>Gunneridae</taxon>
        <taxon>Pentapetalae</taxon>
        <taxon>asterids</taxon>
        <taxon>lamiids</taxon>
        <taxon>Lamiales</taxon>
        <taxon>Orobanchaceae</taxon>
        <taxon>Buchnereae</taxon>
        <taxon>Striga</taxon>
    </lineage>
</organism>
<keyword evidence="8" id="KW-0560">Oxidoreductase</keyword>
<feature type="signal peptide" evidence="10">
    <location>
        <begin position="1"/>
        <end position="29"/>
    </location>
</feature>
<dbReference type="PANTHER" id="PTHR32448">
    <property type="entry name" value="OS08G0158400 PROTEIN"/>
    <property type="match status" value="1"/>
</dbReference>
<dbReference type="AlphaFoldDB" id="A0A9N7NDV2"/>
<dbReference type="Gene3D" id="3.40.462.20">
    <property type="match status" value="1"/>
</dbReference>
<sequence>MDFPRSLVLMTLFFSSLLLQLSLPSLTSSSRDHSISSFHKCLINEFKRTNLPSSSTNSIIITPQNKSSYEYLLRQQNLRPGLISPVKPFLIVTPKNESEIQAVVRCSQKLGIQIRPRAGGHDYEGLSFTSKTPFVMLDLRNLNSVTIDLKSRTAWVQSGATLGQLYYAIARESKTLAFPGGVCPSVGVGGHISGGGYGMLSRKYGLASDNVADARLVGSNGEIYSDHRSMPEDLFWAVQGGGGANFGIVTAFKVKLVVVPKTVTVFTIVRPSEPKNDATTRLVRKWQRVAVAANESLMLRVTLRSTGNSIVNRTSVASFTALYLGRGRELSHAMRSEFPELGLTNADFEEMSWIESVLYFAGLRNQSIDVLRSRDPLGPFGPSYYKGKSDYAGARGISTNGLQGMWRFLHEEDENRGAVEFSPCGGVLSEDLRRTSPHWSECSFMIRYGATWHEGGFDEMKRHVEWIRSLYGCMGAYVRTKMPRAAYINYRDLDLGSNGRGRNTSYEEARVWGVKYFGDNFERLARAKARVDAENIFWNEQSIPPLLPM</sequence>
<protein>
    <submittedName>
        <fullName evidence="12">FAD-binding Berberine family protein</fullName>
    </submittedName>
</protein>
<keyword evidence="4" id="KW-0017">Alkaloid metabolism</keyword>
<feature type="chain" id="PRO_5040440964" evidence="10">
    <location>
        <begin position="30"/>
        <end position="549"/>
    </location>
</feature>
<dbReference type="PROSITE" id="PS00862">
    <property type="entry name" value="OX2_COVAL_FAD"/>
    <property type="match status" value="1"/>
</dbReference>
<evidence type="ECO:0000256" key="9">
    <source>
        <dbReference type="ARBA" id="ARBA00023180"/>
    </source>
</evidence>
<evidence type="ECO:0000256" key="3">
    <source>
        <dbReference type="ARBA" id="ARBA00005466"/>
    </source>
</evidence>
<dbReference type="SUPFAM" id="SSF56176">
    <property type="entry name" value="FAD-binding/transporter-associated domain-like"/>
    <property type="match status" value="1"/>
</dbReference>
<evidence type="ECO:0000259" key="11">
    <source>
        <dbReference type="PROSITE" id="PS51387"/>
    </source>
</evidence>
<gene>
    <name evidence="12" type="ORF">SHERM_27577</name>
</gene>
<name>A0A9N7NDV2_STRHE</name>
<dbReference type="Pfam" id="PF01565">
    <property type="entry name" value="FAD_binding_4"/>
    <property type="match status" value="1"/>
</dbReference>
<dbReference type="Gene3D" id="3.30.465.10">
    <property type="match status" value="1"/>
</dbReference>
<dbReference type="GO" id="GO:0016491">
    <property type="term" value="F:oxidoreductase activity"/>
    <property type="evidence" value="ECO:0007669"/>
    <property type="project" value="UniProtKB-KW"/>
</dbReference>
<evidence type="ECO:0000256" key="1">
    <source>
        <dbReference type="ARBA" id="ARBA00001974"/>
    </source>
</evidence>
<dbReference type="InterPro" id="IPR006093">
    <property type="entry name" value="Oxy_OxRdtase_FAD_BS"/>
</dbReference>
<keyword evidence="13" id="KW-1185">Reference proteome</keyword>
<accession>A0A9N7NDV2</accession>
<keyword evidence="7" id="KW-0274">FAD</keyword>
<comment type="pathway">
    <text evidence="2">Alkaloid biosynthesis.</text>
</comment>
<dbReference type="InterPro" id="IPR016169">
    <property type="entry name" value="FAD-bd_PCMH_sub2"/>
</dbReference>
<proteinExistence type="inferred from homology"/>
<dbReference type="Pfam" id="PF08031">
    <property type="entry name" value="BBE"/>
    <property type="match status" value="1"/>
</dbReference>
<evidence type="ECO:0000256" key="4">
    <source>
        <dbReference type="ARBA" id="ARBA00022589"/>
    </source>
</evidence>
<keyword evidence="5" id="KW-0285">Flavoprotein</keyword>
<keyword evidence="6 10" id="KW-0732">Signal</keyword>
<evidence type="ECO:0000256" key="10">
    <source>
        <dbReference type="SAM" id="SignalP"/>
    </source>
</evidence>
<dbReference type="InterPro" id="IPR006094">
    <property type="entry name" value="Oxid_FAD_bind_N"/>
</dbReference>
<dbReference type="EMBL" id="CACSLK010027833">
    <property type="protein sequence ID" value="CAA0832275.1"/>
    <property type="molecule type" value="Genomic_DNA"/>
</dbReference>
<evidence type="ECO:0000313" key="13">
    <source>
        <dbReference type="Proteomes" id="UP001153555"/>
    </source>
</evidence>
<dbReference type="GO" id="GO:0071949">
    <property type="term" value="F:FAD binding"/>
    <property type="evidence" value="ECO:0007669"/>
    <property type="project" value="InterPro"/>
</dbReference>
<evidence type="ECO:0000256" key="5">
    <source>
        <dbReference type="ARBA" id="ARBA00022630"/>
    </source>
</evidence>
<comment type="caution">
    <text evidence="12">The sequence shown here is derived from an EMBL/GenBank/DDBJ whole genome shotgun (WGS) entry which is preliminary data.</text>
</comment>
<dbReference type="InterPro" id="IPR016166">
    <property type="entry name" value="FAD-bd_PCMH"/>
</dbReference>
<dbReference type="Gene3D" id="3.30.43.10">
    <property type="entry name" value="Uridine Diphospho-n-acetylenolpyruvylglucosamine Reductase, domain 2"/>
    <property type="match status" value="1"/>
</dbReference>
<dbReference type="OrthoDB" id="407275at2759"/>
<evidence type="ECO:0000256" key="7">
    <source>
        <dbReference type="ARBA" id="ARBA00022827"/>
    </source>
</evidence>
<reference evidence="12" key="1">
    <citation type="submission" date="2019-12" db="EMBL/GenBank/DDBJ databases">
        <authorList>
            <person name="Scholes J."/>
        </authorList>
    </citation>
    <scope>NUCLEOTIDE SEQUENCE</scope>
</reference>
<dbReference type="InterPro" id="IPR016167">
    <property type="entry name" value="FAD-bd_PCMH_sub1"/>
</dbReference>
<feature type="domain" description="FAD-binding PCMH-type" evidence="11">
    <location>
        <begin position="84"/>
        <end position="259"/>
    </location>
</feature>
<dbReference type="Proteomes" id="UP001153555">
    <property type="component" value="Unassembled WGS sequence"/>
</dbReference>
<dbReference type="InterPro" id="IPR012951">
    <property type="entry name" value="BBE"/>
</dbReference>
<dbReference type="InterPro" id="IPR036318">
    <property type="entry name" value="FAD-bd_PCMH-like_sf"/>
</dbReference>
<keyword evidence="9" id="KW-0325">Glycoprotein</keyword>
<comment type="cofactor">
    <cofactor evidence="1">
        <name>FAD</name>
        <dbReference type="ChEBI" id="CHEBI:57692"/>
    </cofactor>
</comment>
<evidence type="ECO:0000256" key="2">
    <source>
        <dbReference type="ARBA" id="ARBA00004913"/>
    </source>
</evidence>